<protein>
    <submittedName>
        <fullName evidence="1">Uncharacterized protein</fullName>
    </submittedName>
</protein>
<sequence>MTIIPFMTSYHRVQKALQWWSYRQSAKLLLEAEQIRDGLLQETFTMRRNLDLLFLDNINLPNDKAQDSLKRIENFHHSLVKLSDRLFPESLQDSFPLAIESLLESWLASNPHIYFHIDMPIYWRYEPGERGLIILTLLEEFLTISLSEISIPTSLYLSLKLKDNTGILTVKITYSQTSSFFVTSGLTELDYLCQTCRLLTSGKCFYHAHDFTISWSFSW</sequence>
<organism evidence="1 2">
    <name type="scientific">Anabaena subtropica FACHB-260</name>
    <dbReference type="NCBI Taxonomy" id="2692884"/>
    <lineage>
        <taxon>Bacteria</taxon>
        <taxon>Bacillati</taxon>
        <taxon>Cyanobacteriota</taxon>
        <taxon>Cyanophyceae</taxon>
        <taxon>Nostocales</taxon>
        <taxon>Nostocaceae</taxon>
        <taxon>Anabaena</taxon>
    </lineage>
</organism>
<evidence type="ECO:0000313" key="1">
    <source>
        <dbReference type="EMBL" id="MBD2346494.1"/>
    </source>
</evidence>
<keyword evidence="2" id="KW-1185">Reference proteome</keyword>
<evidence type="ECO:0000313" key="2">
    <source>
        <dbReference type="Proteomes" id="UP000607281"/>
    </source>
</evidence>
<proteinExistence type="predicted"/>
<comment type="caution">
    <text evidence="1">The sequence shown here is derived from an EMBL/GenBank/DDBJ whole genome shotgun (WGS) entry which is preliminary data.</text>
</comment>
<dbReference type="Proteomes" id="UP000607281">
    <property type="component" value="Unassembled WGS sequence"/>
</dbReference>
<reference evidence="1 2" key="1">
    <citation type="journal article" date="2020" name="ISME J.">
        <title>Comparative genomics reveals insights into cyanobacterial evolution and habitat adaptation.</title>
        <authorList>
            <person name="Chen M.Y."/>
            <person name="Teng W.K."/>
            <person name="Zhao L."/>
            <person name="Hu C.X."/>
            <person name="Zhou Y.K."/>
            <person name="Han B.P."/>
            <person name="Song L.R."/>
            <person name="Shu W.S."/>
        </authorList>
    </citation>
    <scope>NUCLEOTIDE SEQUENCE [LARGE SCALE GENOMIC DNA]</scope>
    <source>
        <strain evidence="1 2">FACHB-260</strain>
    </source>
</reference>
<accession>A0ABR8CU18</accession>
<dbReference type="EMBL" id="JACJRF010000046">
    <property type="protein sequence ID" value="MBD2346494.1"/>
    <property type="molecule type" value="Genomic_DNA"/>
</dbReference>
<gene>
    <name evidence="1" type="ORF">H6G18_20420</name>
</gene>
<name>A0ABR8CU18_9NOST</name>
<dbReference type="RefSeq" id="WP_190408911.1">
    <property type="nucleotide sequence ID" value="NZ_JACJRF010000046.1"/>
</dbReference>